<dbReference type="Proteomes" id="UP000032735">
    <property type="component" value="Chromosome"/>
</dbReference>
<dbReference type="InterPro" id="IPR052949">
    <property type="entry name" value="PA_immunity-related"/>
</dbReference>
<dbReference type="InterPro" id="IPR001646">
    <property type="entry name" value="5peptide_repeat"/>
</dbReference>
<dbReference type="HOGENOM" id="CLU_033401_5_3_6"/>
<dbReference type="STRING" id="1354304.XPG1_1261"/>
<sequence>MTKKELAMKEEIHVEIFNNLIQPEKKFEKISFYNCEFQNCNFSSAVFKECKVIDCKFENCNLSLIDIDKSRFNGVEFYECKMIGINWTTASFPRFTFESQLKFEKCKMNDSSFYGLMLKNLDLIECHVQGVDFREGDFSSSNFTYSDFSRSLFNNTNLSETNFSEAQNYFIDIYKNNITGATFTRFDALGLLDCLDINLVD</sequence>
<gene>
    <name evidence="1" type="ORF">XPG1_1261</name>
</gene>
<dbReference type="AlphaFoldDB" id="A0A068R1X7"/>
<accession>A0A068R1X7</accession>
<evidence type="ECO:0000313" key="2">
    <source>
        <dbReference type="Proteomes" id="UP000032735"/>
    </source>
</evidence>
<dbReference type="PANTHER" id="PTHR42999:SF1">
    <property type="entry name" value="PENTAPEPTIDE REPEAT-CONTAINING PROTEIN"/>
    <property type="match status" value="1"/>
</dbReference>
<dbReference type="Pfam" id="PF13599">
    <property type="entry name" value="Pentapeptide_4"/>
    <property type="match status" value="2"/>
</dbReference>
<proteinExistence type="predicted"/>
<protein>
    <submittedName>
        <fullName evidence="1">Pentapeptide repeat protein</fullName>
    </submittedName>
</protein>
<dbReference type="Gene3D" id="2.160.20.80">
    <property type="entry name" value="E3 ubiquitin-protein ligase SopA"/>
    <property type="match status" value="1"/>
</dbReference>
<organism evidence="1 2">
    <name type="scientific">Xenorhabdus poinarii G6</name>
    <dbReference type="NCBI Taxonomy" id="1354304"/>
    <lineage>
        <taxon>Bacteria</taxon>
        <taxon>Pseudomonadati</taxon>
        <taxon>Pseudomonadota</taxon>
        <taxon>Gammaproteobacteria</taxon>
        <taxon>Enterobacterales</taxon>
        <taxon>Morganellaceae</taxon>
        <taxon>Xenorhabdus</taxon>
    </lineage>
</organism>
<keyword evidence="2" id="KW-1185">Reference proteome</keyword>
<reference evidence="1 2" key="1">
    <citation type="submission" date="2013-07" db="EMBL/GenBank/DDBJ databases">
        <authorList>
            <person name="Genoscope - CEA"/>
        </authorList>
    </citation>
    <scope>NUCLEOTIDE SEQUENCE [LARGE SCALE GENOMIC DNA]</scope>
    <source>
        <strain evidence="1 2">G6</strain>
    </source>
</reference>
<dbReference type="PANTHER" id="PTHR42999">
    <property type="entry name" value="ANTIBIOTIC RESISTANCE PROTEIN MCBG"/>
    <property type="match status" value="1"/>
</dbReference>
<dbReference type="KEGG" id="xpo:XPG1_1261"/>
<dbReference type="RefSeq" id="WP_045958216.1">
    <property type="nucleotide sequence ID" value="NZ_FO704551.1"/>
</dbReference>
<name>A0A068R1X7_9GAMM</name>
<evidence type="ECO:0000313" key="1">
    <source>
        <dbReference type="EMBL" id="CDG20916.1"/>
    </source>
</evidence>
<dbReference type="EMBL" id="FO704551">
    <property type="protein sequence ID" value="CDG20916.1"/>
    <property type="molecule type" value="Genomic_DNA"/>
</dbReference>
<dbReference type="SUPFAM" id="SSF141571">
    <property type="entry name" value="Pentapeptide repeat-like"/>
    <property type="match status" value="1"/>
</dbReference>